<organism evidence="2 3">
    <name type="scientific">Psychrobacillus mangrovi</name>
    <dbReference type="NCBI Taxonomy" id="3117745"/>
    <lineage>
        <taxon>Bacteria</taxon>
        <taxon>Bacillati</taxon>
        <taxon>Bacillota</taxon>
        <taxon>Bacilli</taxon>
        <taxon>Bacillales</taxon>
        <taxon>Bacillaceae</taxon>
        <taxon>Psychrobacillus</taxon>
    </lineage>
</organism>
<comment type="caution">
    <text evidence="2">The sequence shown here is derived from an EMBL/GenBank/DDBJ whole genome shotgun (WGS) entry which is preliminary data.</text>
</comment>
<keyword evidence="3" id="KW-1185">Reference proteome</keyword>
<dbReference type="InterPro" id="IPR018691">
    <property type="entry name" value="DUF2188"/>
</dbReference>
<evidence type="ECO:0000256" key="1">
    <source>
        <dbReference type="SAM" id="MobiDB-lite"/>
    </source>
</evidence>
<dbReference type="RefSeq" id="WP_336499528.1">
    <property type="nucleotide sequence ID" value="NZ_JBAWSY010000036.1"/>
</dbReference>
<evidence type="ECO:0000313" key="2">
    <source>
        <dbReference type="EMBL" id="MEI4771978.1"/>
    </source>
</evidence>
<dbReference type="EMBL" id="JBAWSY010000036">
    <property type="protein sequence ID" value="MEI4771978.1"/>
    <property type="molecule type" value="Genomic_DNA"/>
</dbReference>
<sequence>MTSRINLLERIPLPELFTHVTPHPDGGWQVKGAGNTKATSRHDTQREAIDSARDIAKNQGTEVVIHRRKGCY</sequence>
<protein>
    <submittedName>
        <fullName evidence="2">DUF2188 domain-containing protein</fullName>
    </submittedName>
</protein>
<name>A0ABU8FAE1_9BACI</name>
<evidence type="ECO:0000313" key="3">
    <source>
        <dbReference type="Proteomes" id="UP001364890"/>
    </source>
</evidence>
<proteinExistence type="predicted"/>
<feature type="region of interest" description="Disordered" evidence="1">
    <location>
        <begin position="21"/>
        <end position="43"/>
    </location>
</feature>
<dbReference type="Pfam" id="PF09954">
    <property type="entry name" value="DUF2188"/>
    <property type="match status" value="1"/>
</dbReference>
<reference evidence="2 3" key="1">
    <citation type="submission" date="2024-01" db="EMBL/GenBank/DDBJ databases">
        <title>Seven novel Bacillus-like species.</title>
        <authorList>
            <person name="Liu G."/>
        </authorList>
    </citation>
    <scope>NUCLEOTIDE SEQUENCE [LARGE SCALE GENOMIC DNA]</scope>
    <source>
        <strain evidence="2 3">FJAT-51614</strain>
    </source>
</reference>
<accession>A0ABU8FAE1</accession>
<gene>
    <name evidence="2" type="ORF">WAX74_20475</name>
</gene>
<dbReference type="Proteomes" id="UP001364890">
    <property type="component" value="Unassembled WGS sequence"/>
</dbReference>